<dbReference type="Pfam" id="PF13240">
    <property type="entry name" value="Zn_Ribbon_1"/>
    <property type="match status" value="1"/>
</dbReference>
<dbReference type="PANTHER" id="PTHR46312:SF2">
    <property type="entry name" value="NUCLEOTIDE-BINDING OLIGOMERIZATION DOMAIN-CONTAINING PROTEIN 2-LIKE"/>
    <property type="match status" value="1"/>
</dbReference>
<keyword evidence="5" id="KW-1185">Reference proteome</keyword>
<evidence type="ECO:0000256" key="1">
    <source>
        <dbReference type="SAM" id="MobiDB-lite"/>
    </source>
</evidence>
<dbReference type="Proteomes" id="UP000031549">
    <property type="component" value="Unassembled WGS sequence"/>
</dbReference>
<gene>
    <name evidence="4" type="ORF">PI95_001860</name>
</gene>
<evidence type="ECO:0000313" key="5">
    <source>
        <dbReference type="Proteomes" id="UP000031549"/>
    </source>
</evidence>
<dbReference type="AlphaFoldDB" id="A0A846H477"/>
<dbReference type="SUPFAM" id="SSF52540">
    <property type="entry name" value="P-loop containing nucleoside triphosphate hydrolases"/>
    <property type="match status" value="1"/>
</dbReference>
<evidence type="ECO:0000256" key="2">
    <source>
        <dbReference type="SAM" id="Phobius"/>
    </source>
</evidence>
<keyword evidence="2" id="KW-0812">Transmembrane</keyword>
<feature type="region of interest" description="Disordered" evidence="1">
    <location>
        <begin position="653"/>
        <end position="675"/>
    </location>
</feature>
<feature type="transmembrane region" description="Helical" evidence="2">
    <location>
        <begin position="499"/>
        <end position="518"/>
    </location>
</feature>
<dbReference type="Gene3D" id="3.40.50.300">
    <property type="entry name" value="P-loop containing nucleotide triphosphate hydrolases"/>
    <property type="match status" value="1"/>
</dbReference>
<evidence type="ECO:0000313" key="4">
    <source>
        <dbReference type="EMBL" id="NEU71361.1"/>
    </source>
</evidence>
<dbReference type="RefSeq" id="WP_052325279.1">
    <property type="nucleotide sequence ID" value="NZ_JTCM02000002.1"/>
</dbReference>
<reference evidence="4 5" key="1">
    <citation type="journal article" date="2015" name="Genome Announc.">
        <title>Draft Genome Sequence of Cyanobacterium Hassallia byssoidea Strain VB512170, Isolated from Monuments in India.</title>
        <authorList>
            <person name="Singh D."/>
            <person name="Chandrababunaidu M.M."/>
            <person name="Panda A."/>
            <person name="Sen D."/>
            <person name="Bhattacharyya S."/>
            <person name="Adhikary S.P."/>
            <person name="Tripathy S."/>
        </authorList>
    </citation>
    <scope>NUCLEOTIDE SEQUENCE [LARGE SCALE GENOMIC DNA]</scope>
    <source>
        <strain evidence="4 5">VB512170</strain>
    </source>
</reference>
<comment type="caution">
    <text evidence="4">The sequence shown here is derived from an EMBL/GenBank/DDBJ whole genome shotgun (WGS) entry which is preliminary data.</text>
</comment>
<feature type="transmembrane region" description="Helical" evidence="2">
    <location>
        <begin position="539"/>
        <end position="557"/>
    </location>
</feature>
<feature type="transmembrane region" description="Helical" evidence="2">
    <location>
        <begin position="475"/>
        <end position="493"/>
    </location>
</feature>
<keyword evidence="2" id="KW-1133">Transmembrane helix</keyword>
<dbReference type="PROSITE" id="PS50837">
    <property type="entry name" value="NACHT"/>
    <property type="match status" value="1"/>
</dbReference>
<sequence length="711" mass="78942">MTTNQEPDNRSINIGSGNYNESIQGDYIQGDFIQGSVIYVNKSLFQISDLLGRRTSDVAKPATQEEYKQRKVLLNKVKNYWIEGVLEKSLHTRVMISLGLEERLDAVEHLGIDELPDKSGQALPTGVGVTDVFNQMGEGRTLLILGEPGAGKTTTLLTLTKHLITRTEQDLSRPIPVVFNLSSWASKRQNIADWVVQELNRQYKVSKSLAKAWIKKQQLLLTLDGLDEVKSEYREDCVQALNEFMQKHGQTEIVVCSRIQDYNALSTRLQLQGAICVQSLTDEQIKQYLNSAGNQLEALRTLLEKDTALQELAKSPLTLSVMTLAYEGKLVEDLPQTNSIEEHRRHLFNTYIETMFSRKEAKQKYPKEQATRWLIWLAKRLSQTSQTMFLIEGLQPTCFQTKTQKILYRIGSFLIGGLLGGLIGALIGLLDQSKSFELSLLIGVPIGGLSLLLQMTEIKTVETLKLWSWQEARKLLINGLVVTLPLGLIVGLLNKGNLLLGVIYWLIAELILGLLGGLRGLEIQRKTSPNQGISNSGRNALIVGLIGGLIGLLIGQLSGKPNWVLLGLDFGLIFGLIFGGGKACIQHFTLRFILYTKGYIPSNYAHFLDYGTERIFLQKVGGGYIFVHRMLLEHFAQMASVSVQSTIAPIPQSIDRNNAPTKPDLTNVGNSASQPPTPVQNHLVCTNCGNNNPSNFKFCSKCGIPLIKPSI</sequence>
<name>A0A846H477_9CYAN</name>
<feature type="transmembrane region" description="Helical" evidence="2">
    <location>
        <begin position="436"/>
        <end position="454"/>
    </location>
</feature>
<dbReference type="InterPro" id="IPR007111">
    <property type="entry name" value="NACHT_NTPase"/>
</dbReference>
<proteinExistence type="predicted"/>
<dbReference type="PANTHER" id="PTHR46312">
    <property type="entry name" value="NACHT DOMAIN-CONTAINING PROTEIN"/>
    <property type="match status" value="1"/>
</dbReference>
<feature type="transmembrane region" description="Helical" evidence="2">
    <location>
        <begin position="406"/>
        <end position="430"/>
    </location>
</feature>
<dbReference type="InterPro" id="IPR027417">
    <property type="entry name" value="P-loop_NTPase"/>
</dbReference>
<dbReference type="Pfam" id="PF05729">
    <property type="entry name" value="NACHT"/>
    <property type="match status" value="1"/>
</dbReference>
<feature type="domain" description="NACHT" evidence="3">
    <location>
        <begin position="140"/>
        <end position="247"/>
    </location>
</feature>
<evidence type="ECO:0000259" key="3">
    <source>
        <dbReference type="PROSITE" id="PS50837"/>
    </source>
</evidence>
<dbReference type="EMBL" id="JTCM02000002">
    <property type="protein sequence ID" value="NEU71361.1"/>
    <property type="molecule type" value="Genomic_DNA"/>
</dbReference>
<dbReference type="InterPro" id="IPR026870">
    <property type="entry name" value="Zinc_ribbon_dom"/>
</dbReference>
<feature type="transmembrane region" description="Helical" evidence="2">
    <location>
        <begin position="563"/>
        <end position="585"/>
    </location>
</feature>
<organism evidence="4 5">
    <name type="scientific">Hassallia byssoidea VB512170</name>
    <dbReference type="NCBI Taxonomy" id="1304833"/>
    <lineage>
        <taxon>Bacteria</taxon>
        <taxon>Bacillati</taxon>
        <taxon>Cyanobacteriota</taxon>
        <taxon>Cyanophyceae</taxon>
        <taxon>Nostocales</taxon>
        <taxon>Tolypothrichaceae</taxon>
        <taxon>Hassallia</taxon>
    </lineage>
</organism>
<keyword evidence="2" id="KW-0472">Membrane</keyword>
<accession>A0A846H477</accession>
<protein>
    <submittedName>
        <fullName evidence="4">NACHT domain-containing protein</fullName>
    </submittedName>
</protein>